<proteinExistence type="predicted"/>
<sequence>MLTKGLACQDCGVNFTTIGSFKQHVRGKEHQKRVAELFQTEEFHGQVHLSTILVLQYLASTPTNTQKPVIGLCLVTMCLSTQGRESFYLCHACEENLNQSHIIDHLISTDHLINYYNYTDPDMLSFSWLPSTDMSNCLRPLAAKEMEKNGPGVLRVLNMPEKVFHDLKRSSYSKVMQALTHTDRLERCITADRPERRTIQEYHRDPNRKHPLLGLHSLVEYCCEGSNLRMSYLCQLCQLPVSFQRVIKHMLSFDHLYWYFKAYHPSTLLTKDTYVVYSCRFQSIMLDLANQAQEIGKSASKDIQRIVLEPEVFSSVPSSYKEAMRKLESIREERKEACLKTRITPGCMLVPLLDRPKSTKDAVTSGAKAVAETSHLEENLIPETNSIKPAAVEDKTATTTPVLKERVGQLRTVQLHCQNCMKTCVAVSTFKSHVHHWKHKMRLEGGPVRSPPFVLCQYLRSADQTEPLIGAHMVEMCVSTDHKDKPVYLCHICQESYTTAFIVPHLKSASHRQRTLMYQNPTRLPFGWSPQMDRELLKTLAWEMERDSGTKPLTLKVCYCPASVFIHIQNSYSAAVECLKDFHDSQKIARPLSFLNYLNKQGRKFPLLGLQFLVQYSVSSSRDSFPGWGFLCLLCEKKLSDGLSVAHVLSYEHVTRFLKHAHPGSLEGLVESDKRKSEMLLDLAQQAEKLHKIERQQVIKLQYCIAESVLYEKAISTLKAVTRREGKGLKIPHLQPGKRLVPFTGSQGQSTSEPTAIPLLGQITETKDEKDNKMKTNSKPTTKTLSLTPKTGVEMEKQIVKDTCSEPSIKTGKETSNDPSTMTGKETGNDPSTKTGKETWGEPSAKTGKETSNDPSTKTGKETWGEPSAKTGKETSNDPSTKTGKETCGEPSAKTGKETGSEHSRKTGKDTGNDSSMKNGKETCDNINTHTGTSQPSAPPKSILWDYLKRRDREGVIGLSALIECHTDGQSPLYLCQLCKYKVLEKNIIAHVTGDLHQVSYLQSLGASMAPRKRRKVRKAASHLEKTEGYGEAQVAEVDEHTYNLVATKCTSFDQMVTMVLNISPSPENKDLVRPTPQGLLPQVRNNTVAEKPAPTCSKAPDRGPLALLKYLKRSKRPPVIGLSMLTELTKKDSKKDCEHFLCRCCSHKMFASSLIGHLISLRHRYFYIKLMYPEMAADWPPSSALPERDESLHKELRERSAELEAREGPGKLQVTDIPATTGEKTTTSTEDAELQSRSSPAPVPLNEEAADTKPPGKEKKKMRKSNPVVGVNFLVQVSHRSRKQYFCQLCSVRMKFAVKEHMTSVQHRHKYVKLKYPSWTSVVDKKLFKMAVHLEKLDRSVGMGMQKVEVEVDDFKDLDCSAVEEALSKLQAIITRQQEPSDLRTALTTNHNPEELKYAAPVDNRIPEVLQNTAPLFIPIGVQDQSNDYKEPIYVPAAYLQDQRPPGSSLVPLSSSSTSCLLPSNPRLTSPSTVLPASPSFSSSVPFYNPSLLTEHSVELSAVSLPSALKSSTHLTDWESPQSPEWWERKSPEPRETLVELPDRQTNLEYSGRDRLAEHQAMQAEGIQQTTENPVSSQGTMLYRTPSDLDENQEPTDLIEHSQFEHAAAVRIIVPQEFRLQDNFAAKRVDGPSHLSKYLRVNGLYNTDPIIGLGKVLECRCLSRPTFFICVTCAMTLSTKNICEHIISTRHQDLYMYAQYNDLLVDWHAQMKQPLTSYLREFAWKVSQLEVELDAMVMLLDKMWYTPVMSAPYNQAMEMLRWQNKSVTATGYPFSLEPETEQGSEHNYRQETLIIGQDVAGVPLQTLKTGAKSAEEQLSLQTAYRWADNLNPVQPQFSQSLDREEFSISLDREEFKIEPVRAQTPQNPEPIRAEIPVNFSEPRHDRDNTVIIKQEPVDLELVETLYQPEVKQGPAYLGSVHAGGVQLIPAPRQEVPCRGDRHHLPTKKTSTVTLTSYIKNKRTEPLVGLSAVIECCCDGFVSFYLCVSCGGKLSCQGRQSTPVLINHLLKYRHRQNYLTLRYPWFFHDLVPGQSSTEQSRILMQIAKEVEEQNDDEPGTMQEVLLPQADFEEIRGMLFDKALARLQEICKEQSRTDLLTKVTSKPKPVVVKQEMVDWEVVPPQTFEEPLPPRGVKRPSSFEGSQVKGQQQVKKQKPSCPPEGQDMTSDPVICPSSPEREEPRQGDRAFGRRRNLKHSDRHSDHSRSRTPSRWHRGRSRRCSRSPSNIVLPFSYNIPRATLARSQSWTDPSPPVCSVKPKLSSKWNQGPPDLASAGKPQPTQDNPVPKTPNPTLNSHLAKAGTSVFPPLPVTAFPAAPPPPPPPPPKPDLLADSGDKTKDSIVDCNQNVKKFLPSSSCLPALSTSERTDGTGDSTTVKDQRITETVRESKVHVISRIRSLLEPEVKDPWNYESQMFTPRPGPNIQIPNVNIQIPSPSVQNTSPNIEIQNPHHNIQNPSINLQNPSINVQNPNINIQNPSINVQNPNFNIQNPSIHVQNPNFNVQSPNFNVQSFNPTANATLVPCVYTGQMTVNQVTSSPNSPYCTDQHPLENYPGTAYPWTAYFGVTYPGAMYGSNTLSQATGSGGYWGTGYPAPGYTFTGQSGTCYPATSSGSRASTSGDVAYPERIYSDVDHRYLTYPMSGEGNVSTGIPFFERK</sequence>
<dbReference type="PROSITE" id="PS50157">
    <property type="entry name" value="ZINC_FINGER_C2H2_2"/>
    <property type="match status" value="1"/>
</dbReference>
<gene>
    <name evidence="4" type="ORF">UPYG_G00335220</name>
</gene>
<feature type="compositionally biased region" description="Low complexity" evidence="2">
    <location>
        <begin position="1221"/>
        <end position="1230"/>
    </location>
</feature>
<feature type="compositionally biased region" description="Low complexity" evidence="2">
    <location>
        <begin position="775"/>
        <end position="791"/>
    </location>
</feature>
<evidence type="ECO:0000313" key="5">
    <source>
        <dbReference type="Proteomes" id="UP001557470"/>
    </source>
</evidence>
<evidence type="ECO:0000256" key="1">
    <source>
        <dbReference type="PROSITE-ProRule" id="PRU00042"/>
    </source>
</evidence>
<feature type="region of interest" description="Disordered" evidence="2">
    <location>
        <begin position="1514"/>
        <end position="1535"/>
    </location>
</feature>
<keyword evidence="1" id="KW-0479">Metal-binding</keyword>
<feature type="compositionally biased region" description="Basic and acidic residues" evidence="2">
    <location>
        <begin position="793"/>
        <end position="804"/>
    </location>
</feature>
<dbReference type="SMART" id="SM00355">
    <property type="entry name" value="ZnF_C2H2"/>
    <property type="match status" value="8"/>
</dbReference>
<feature type="region of interest" description="Disordered" evidence="2">
    <location>
        <begin position="2243"/>
        <end position="2340"/>
    </location>
</feature>
<dbReference type="SUPFAM" id="SSF57667">
    <property type="entry name" value="beta-beta-alpha zinc fingers"/>
    <property type="match status" value="1"/>
</dbReference>
<evidence type="ECO:0000313" key="4">
    <source>
        <dbReference type="EMBL" id="KAL0962063.1"/>
    </source>
</evidence>
<feature type="compositionally biased region" description="Basic and acidic residues" evidence="2">
    <location>
        <begin position="2177"/>
        <end position="2189"/>
    </location>
</feature>
<dbReference type="PROSITE" id="PS00028">
    <property type="entry name" value="ZINC_FINGER_C2H2_1"/>
    <property type="match status" value="1"/>
</dbReference>
<evidence type="ECO:0000256" key="2">
    <source>
        <dbReference type="SAM" id="MobiDB-lite"/>
    </source>
</evidence>
<reference evidence="4 5" key="1">
    <citation type="submission" date="2024-06" db="EMBL/GenBank/DDBJ databases">
        <authorList>
            <person name="Pan Q."/>
            <person name="Wen M."/>
            <person name="Jouanno E."/>
            <person name="Zahm M."/>
            <person name="Klopp C."/>
            <person name="Cabau C."/>
            <person name="Louis A."/>
            <person name="Berthelot C."/>
            <person name="Parey E."/>
            <person name="Roest Crollius H."/>
            <person name="Montfort J."/>
            <person name="Robinson-Rechavi M."/>
            <person name="Bouchez O."/>
            <person name="Lampietro C."/>
            <person name="Lopez Roques C."/>
            <person name="Donnadieu C."/>
            <person name="Postlethwait J."/>
            <person name="Bobe J."/>
            <person name="Verreycken H."/>
            <person name="Guiguen Y."/>
        </authorList>
    </citation>
    <scope>NUCLEOTIDE SEQUENCE [LARGE SCALE GENOMIC DNA]</scope>
    <source>
        <strain evidence="4">Up_M1</strain>
        <tissue evidence="4">Testis</tissue>
    </source>
</reference>
<keyword evidence="5" id="KW-1185">Reference proteome</keyword>
<dbReference type="InterPro" id="IPR003604">
    <property type="entry name" value="Matrin/U1-like-C_Znf_C2H2"/>
</dbReference>
<comment type="caution">
    <text evidence="4">The sequence shown here is derived from an EMBL/GenBank/DDBJ whole genome shotgun (WGS) entry which is preliminary data.</text>
</comment>
<feature type="compositionally biased region" description="Basic and acidic residues" evidence="2">
    <location>
        <begin position="1187"/>
        <end position="1210"/>
    </location>
</feature>
<feature type="compositionally biased region" description="Basic and acidic residues" evidence="2">
    <location>
        <begin position="895"/>
        <end position="912"/>
    </location>
</feature>
<keyword evidence="1" id="KW-0862">Zinc</keyword>
<feature type="compositionally biased region" description="Polar residues" evidence="2">
    <location>
        <begin position="1514"/>
        <end position="1524"/>
    </location>
</feature>
<feature type="domain" description="C2H2-type" evidence="3">
    <location>
        <begin position="6"/>
        <end position="35"/>
    </location>
</feature>
<feature type="compositionally biased region" description="Pro residues" evidence="2">
    <location>
        <begin position="2316"/>
        <end position="2328"/>
    </location>
</feature>
<evidence type="ECO:0000259" key="3">
    <source>
        <dbReference type="PROSITE" id="PS50157"/>
    </source>
</evidence>
<protein>
    <recommendedName>
        <fullName evidence="3">C2H2-type domain-containing protein</fullName>
    </recommendedName>
</protein>
<name>A0ABD0W070_UMBPY</name>
<dbReference type="Proteomes" id="UP001557470">
    <property type="component" value="Unassembled WGS sequence"/>
</dbReference>
<accession>A0ABD0W070</accession>
<organism evidence="4 5">
    <name type="scientific">Umbra pygmaea</name>
    <name type="common">Eastern mudminnow</name>
    <dbReference type="NCBI Taxonomy" id="75934"/>
    <lineage>
        <taxon>Eukaryota</taxon>
        <taxon>Metazoa</taxon>
        <taxon>Chordata</taxon>
        <taxon>Craniata</taxon>
        <taxon>Vertebrata</taxon>
        <taxon>Euteleostomi</taxon>
        <taxon>Actinopterygii</taxon>
        <taxon>Neopterygii</taxon>
        <taxon>Teleostei</taxon>
        <taxon>Protacanthopterygii</taxon>
        <taxon>Esociformes</taxon>
        <taxon>Umbridae</taxon>
        <taxon>Umbra</taxon>
    </lineage>
</organism>
<feature type="region of interest" description="Disordered" evidence="2">
    <location>
        <begin position="1182"/>
        <end position="1265"/>
    </location>
</feature>
<feature type="compositionally biased region" description="Polar residues" evidence="2">
    <location>
        <begin position="817"/>
        <end position="834"/>
    </location>
</feature>
<dbReference type="InterPro" id="IPR013087">
    <property type="entry name" value="Znf_C2H2_type"/>
</dbReference>
<feature type="region of interest" description="Disordered" evidence="2">
    <location>
        <begin position="2124"/>
        <end position="2229"/>
    </location>
</feature>
<feature type="compositionally biased region" description="Basic residues" evidence="2">
    <location>
        <begin position="2207"/>
        <end position="2222"/>
    </location>
</feature>
<feature type="compositionally biased region" description="Basic and acidic residues" evidence="2">
    <location>
        <begin position="765"/>
        <end position="774"/>
    </location>
</feature>
<feature type="region of interest" description="Disordered" evidence="2">
    <location>
        <begin position="764"/>
        <end position="941"/>
    </location>
</feature>
<dbReference type="GO" id="GO:0008270">
    <property type="term" value="F:zinc ion binding"/>
    <property type="evidence" value="ECO:0007669"/>
    <property type="project" value="UniProtKB-KW"/>
</dbReference>
<feature type="compositionally biased region" description="Polar residues" evidence="2">
    <location>
        <begin position="925"/>
        <end position="936"/>
    </location>
</feature>
<feature type="compositionally biased region" description="Basic and acidic residues" evidence="2">
    <location>
        <begin position="2196"/>
        <end position="2206"/>
    </location>
</feature>
<dbReference type="EMBL" id="JAGEUA010000011">
    <property type="protein sequence ID" value="KAL0962063.1"/>
    <property type="molecule type" value="Genomic_DNA"/>
</dbReference>
<dbReference type="SMART" id="SM00451">
    <property type="entry name" value="ZnF_U1"/>
    <property type="match status" value="4"/>
</dbReference>
<dbReference type="InterPro" id="IPR036236">
    <property type="entry name" value="Znf_C2H2_sf"/>
</dbReference>
<keyword evidence="1" id="KW-0863">Zinc-finger</keyword>